<dbReference type="SUPFAM" id="SSF48452">
    <property type="entry name" value="TPR-like"/>
    <property type="match status" value="1"/>
</dbReference>
<evidence type="ECO:0000313" key="3">
    <source>
        <dbReference type="Proteomes" id="UP001165679"/>
    </source>
</evidence>
<evidence type="ECO:0000313" key="2">
    <source>
        <dbReference type="EMBL" id="MCW3475357.1"/>
    </source>
</evidence>
<feature type="repeat" description="TPR" evidence="1">
    <location>
        <begin position="93"/>
        <end position="126"/>
    </location>
</feature>
<proteinExistence type="predicted"/>
<feature type="repeat" description="TPR" evidence="1">
    <location>
        <begin position="59"/>
        <end position="92"/>
    </location>
</feature>
<name>A0AA41YN14_9PROT</name>
<dbReference type="SUPFAM" id="SSF53756">
    <property type="entry name" value="UDP-Glycosyltransferase/glycogen phosphorylase"/>
    <property type="match status" value="1"/>
</dbReference>
<dbReference type="PANTHER" id="PTHR44809">
    <property type="match status" value="1"/>
</dbReference>
<accession>A0AA41YN14</accession>
<comment type="caution">
    <text evidence="2">The sequence shown here is derived from an EMBL/GenBank/DDBJ whole genome shotgun (WGS) entry which is preliminary data.</text>
</comment>
<feature type="repeat" description="TPR" evidence="1">
    <location>
        <begin position="161"/>
        <end position="194"/>
    </location>
</feature>
<dbReference type="RefSeq" id="WP_264714072.1">
    <property type="nucleotide sequence ID" value="NZ_JAPDNT010000008.1"/>
</dbReference>
<dbReference type="InterPro" id="IPR019734">
    <property type="entry name" value="TPR_rpt"/>
</dbReference>
<keyword evidence="1" id="KW-0802">TPR repeat</keyword>
<dbReference type="EMBL" id="JAPDNT010000008">
    <property type="protein sequence ID" value="MCW3475357.1"/>
    <property type="molecule type" value="Genomic_DNA"/>
</dbReference>
<reference evidence="2" key="1">
    <citation type="submission" date="2022-09" db="EMBL/GenBank/DDBJ databases">
        <title>Rhodovastum sp. nov. RN2-1 isolated from soil in Seongnam, South Korea.</title>
        <authorList>
            <person name="Le N.T."/>
        </authorList>
    </citation>
    <scope>NUCLEOTIDE SEQUENCE</scope>
    <source>
        <strain evidence="2">RN2-1</strain>
    </source>
</reference>
<dbReference type="AlphaFoldDB" id="A0AA41YN14"/>
<sequence>MPAPESQEQQVARCRAALADRPDDAHAHAALGNALMARGRFDDAIREYRAGIAAAPDLAELHYNLGNALLATGQPEEGETCYRRALAADADHAGAHNNLGNALRAQGRHDDAIDCYQAALAIRPEYFGTLNNIGSALLALHRPEEAEAYLRRSLAARPDYAEACNNLGGALLSQNRPDEAVEWFRRAVALDADQVQARFGEGLALLSMGDFANGWRAYEARWQDPRFQEDMPDFPDEPWRGSEDVAGRRVLLHAEQGLGDSIQFVRYAQLVRRRGAHIVLQVQEPLVGLLRPLADSVIAQGDHPRDDPLPAYDVRCPLLSLPLAFATGLTTIPADVPYLHPAADRVAAWACRLGPRTRRRVGVAWSGSADHPEDALRSIPAGQLLPTLAATGVELHVVQKDIRESDAAFLAAAPHIRNHAGLLSDFGETAALLACMDLVISVDTAVAHLAGAMGLATWIMVQASADFRWMRGRTDTPWYPTARLFRQANLREWEPTIAAVAAALAG</sequence>
<dbReference type="Gene3D" id="1.25.40.10">
    <property type="entry name" value="Tetratricopeptide repeat domain"/>
    <property type="match status" value="3"/>
</dbReference>
<dbReference type="Pfam" id="PF14559">
    <property type="entry name" value="TPR_19"/>
    <property type="match status" value="1"/>
</dbReference>
<dbReference type="Gene3D" id="3.40.50.2000">
    <property type="entry name" value="Glycogen Phosphorylase B"/>
    <property type="match status" value="1"/>
</dbReference>
<evidence type="ECO:0000256" key="1">
    <source>
        <dbReference type="PROSITE-ProRule" id="PRU00339"/>
    </source>
</evidence>
<organism evidence="2 3">
    <name type="scientific">Limobrevibacterium gyesilva</name>
    <dbReference type="NCBI Taxonomy" id="2991712"/>
    <lineage>
        <taxon>Bacteria</taxon>
        <taxon>Pseudomonadati</taxon>
        <taxon>Pseudomonadota</taxon>
        <taxon>Alphaproteobacteria</taxon>
        <taxon>Acetobacterales</taxon>
        <taxon>Acetobacteraceae</taxon>
        <taxon>Limobrevibacterium</taxon>
    </lineage>
</organism>
<feature type="repeat" description="TPR" evidence="1">
    <location>
        <begin position="25"/>
        <end position="58"/>
    </location>
</feature>
<dbReference type="Proteomes" id="UP001165679">
    <property type="component" value="Unassembled WGS sequence"/>
</dbReference>
<gene>
    <name evidence="2" type="ORF">OL599_12310</name>
</gene>
<dbReference type="Pfam" id="PF13432">
    <property type="entry name" value="TPR_16"/>
    <property type="match status" value="2"/>
</dbReference>
<dbReference type="SMART" id="SM00028">
    <property type="entry name" value="TPR"/>
    <property type="match status" value="5"/>
</dbReference>
<dbReference type="InterPro" id="IPR011990">
    <property type="entry name" value="TPR-like_helical_dom_sf"/>
</dbReference>
<keyword evidence="3" id="KW-1185">Reference proteome</keyword>
<dbReference type="PROSITE" id="PS50005">
    <property type="entry name" value="TPR"/>
    <property type="match status" value="4"/>
</dbReference>
<dbReference type="PROSITE" id="PS50293">
    <property type="entry name" value="TPR_REGION"/>
    <property type="match status" value="1"/>
</dbReference>
<reference evidence="2" key="2">
    <citation type="submission" date="2022-10" db="EMBL/GenBank/DDBJ databases">
        <authorList>
            <person name="Trinh H.N."/>
        </authorList>
    </citation>
    <scope>NUCLEOTIDE SEQUENCE</scope>
    <source>
        <strain evidence="2">RN2-1</strain>
    </source>
</reference>
<dbReference type="InterPro" id="IPR052943">
    <property type="entry name" value="TMTC_O-mannosyl-trnsfr"/>
</dbReference>
<protein>
    <submittedName>
        <fullName evidence="2">Tetratricopeptide repeat protein</fullName>
    </submittedName>
</protein>
<dbReference type="PANTHER" id="PTHR44809:SF1">
    <property type="entry name" value="PROTEIN O-MANNOSYL-TRANSFERASE TMTC1"/>
    <property type="match status" value="1"/>
</dbReference>